<dbReference type="InterPro" id="IPR038586">
    <property type="entry name" value="Tctex-1-like_sf"/>
</dbReference>
<dbReference type="GO" id="GO:0007018">
    <property type="term" value="P:microtubule-based movement"/>
    <property type="evidence" value="ECO:0007669"/>
    <property type="project" value="TreeGrafter"/>
</dbReference>
<dbReference type="Proteomes" id="UP000887565">
    <property type="component" value="Unplaced"/>
</dbReference>
<sequence>FRPLIIKVIIKNILTEELVDKDYDSKTANDLAINLSKIIKAKLKELDLPRYKFLVNVLLCEQKGAGMRCLSKCFWDSDTDGHCSEIFMNDSLICVASIYAVYYY</sequence>
<dbReference type="GO" id="GO:0005737">
    <property type="term" value="C:cytoplasm"/>
    <property type="evidence" value="ECO:0007669"/>
    <property type="project" value="TreeGrafter"/>
</dbReference>
<proteinExistence type="inferred from homology"/>
<dbReference type="GO" id="GO:0045505">
    <property type="term" value="F:dynein intermediate chain binding"/>
    <property type="evidence" value="ECO:0007669"/>
    <property type="project" value="TreeGrafter"/>
</dbReference>
<reference evidence="3" key="1">
    <citation type="submission" date="2022-11" db="UniProtKB">
        <authorList>
            <consortium name="WormBaseParasite"/>
        </authorList>
    </citation>
    <scope>IDENTIFICATION</scope>
</reference>
<comment type="similarity">
    <text evidence="1">Belongs to the dynein light chain Tctex-type family.</text>
</comment>
<dbReference type="Gene3D" id="3.30.1140.40">
    <property type="entry name" value="Tctex-1"/>
    <property type="match status" value="1"/>
</dbReference>
<name>A0A915JG47_ROMCU</name>
<dbReference type="OMA" id="YVIRPNF"/>
<dbReference type="AlphaFoldDB" id="A0A915JG47"/>
<evidence type="ECO:0000256" key="1">
    <source>
        <dbReference type="ARBA" id="ARBA00005361"/>
    </source>
</evidence>
<accession>A0A915JG47</accession>
<keyword evidence="2" id="KW-1185">Reference proteome</keyword>
<dbReference type="Pfam" id="PF03645">
    <property type="entry name" value="Tctex-1"/>
    <property type="match status" value="1"/>
</dbReference>
<dbReference type="WBParaSite" id="nRc.2.0.1.t25219-RA">
    <property type="protein sequence ID" value="nRc.2.0.1.t25219-RA"/>
    <property type="gene ID" value="nRc.2.0.1.g25219"/>
</dbReference>
<organism evidence="2 3">
    <name type="scientific">Romanomermis culicivorax</name>
    <name type="common">Nematode worm</name>
    <dbReference type="NCBI Taxonomy" id="13658"/>
    <lineage>
        <taxon>Eukaryota</taxon>
        <taxon>Metazoa</taxon>
        <taxon>Ecdysozoa</taxon>
        <taxon>Nematoda</taxon>
        <taxon>Enoplea</taxon>
        <taxon>Dorylaimia</taxon>
        <taxon>Mermithida</taxon>
        <taxon>Mermithoidea</taxon>
        <taxon>Mermithidae</taxon>
        <taxon>Romanomermis</taxon>
    </lineage>
</organism>
<dbReference type="PANTHER" id="PTHR21255:SF7">
    <property type="entry name" value="DYNEIN LIGHT CHAIN TCTEX-TYPE PROTEIN 2B"/>
    <property type="match status" value="1"/>
</dbReference>
<dbReference type="PANTHER" id="PTHR21255">
    <property type="entry name" value="T-COMPLEX-ASSOCIATED-TESTIS-EXPRESSED 1/ DYNEIN LIGHT CHAIN"/>
    <property type="match status" value="1"/>
</dbReference>
<protein>
    <submittedName>
        <fullName evidence="3">Tctex1 domain-containing protein 2</fullName>
    </submittedName>
</protein>
<evidence type="ECO:0000313" key="2">
    <source>
        <dbReference type="Proteomes" id="UP000887565"/>
    </source>
</evidence>
<dbReference type="GO" id="GO:0005868">
    <property type="term" value="C:cytoplasmic dynein complex"/>
    <property type="evidence" value="ECO:0007669"/>
    <property type="project" value="TreeGrafter"/>
</dbReference>
<dbReference type="InterPro" id="IPR005334">
    <property type="entry name" value="Tctex-1-like"/>
</dbReference>
<dbReference type="CDD" id="cd21459">
    <property type="entry name" value="DLC-like_TCTEX1D2"/>
    <property type="match status" value="1"/>
</dbReference>
<evidence type="ECO:0000313" key="3">
    <source>
        <dbReference type="WBParaSite" id="nRc.2.0.1.t25219-RA"/>
    </source>
</evidence>